<dbReference type="CDD" id="cd01335">
    <property type="entry name" value="Radical_SAM"/>
    <property type="match status" value="1"/>
</dbReference>
<dbReference type="GO" id="GO:0031419">
    <property type="term" value="F:cobalamin binding"/>
    <property type="evidence" value="ECO:0007669"/>
    <property type="project" value="InterPro"/>
</dbReference>
<dbReference type="InterPro" id="IPR058240">
    <property type="entry name" value="rSAM_sf"/>
</dbReference>
<reference evidence="8" key="1">
    <citation type="journal article" date="2022" name="bioRxiv">
        <title>Thiovibrio frasassiensisgen. nov., sp. nov., an autotrophic, elemental sulfur disproportionating bacterium isolated from sulfidic karst sediment, and proposal of Thiovibrionaceae fam. nov.</title>
        <authorList>
            <person name="Aronson H."/>
            <person name="Thomas C."/>
            <person name="Bhattacharyya M."/>
            <person name="Eckstein S."/>
            <person name="Jensen S."/>
            <person name="Barco R."/>
            <person name="Macalady J."/>
            <person name="Amend J."/>
        </authorList>
    </citation>
    <scope>NUCLEOTIDE SEQUENCE</scope>
    <source>
        <strain evidence="8">RS19-109</strain>
    </source>
</reference>
<dbReference type="GO" id="GO:0003824">
    <property type="term" value="F:catalytic activity"/>
    <property type="evidence" value="ECO:0007669"/>
    <property type="project" value="InterPro"/>
</dbReference>
<accession>A0A9X4ML56</accession>
<organism evidence="8 9">
    <name type="scientific">Thiovibrio frasassiensis</name>
    <dbReference type="NCBI Taxonomy" id="2984131"/>
    <lineage>
        <taxon>Bacteria</taxon>
        <taxon>Pseudomonadati</taxon>
        <taxon>Thermodesulfobacteriota</taxon>
        <taxon>Desulfobulbia</taxon>
        <taxon>Desulfobulbales</taxon>
        <taxon>Thiovibrionaceae</taxon>
        <taxon>Thiovibrio</taxon>
    </lineage>
</organism>
<dbReference type="PANTHER" id="PTHR43409">
    <property type="entry name" value="ANAEROBIC MAGNESIUM-PROTOPORPHYRIN IX MONOMETHYL ESTER CYCLASE-RELATED"/>
    <property type="match status" value="1"/>
</dbReference>
<dbReference type="PROSITE" id="PS51918">
    <property type="entry name" value="RADICAL_SAM"/>
    <property type="match status" value="1"/>
</dbReference>
<comment type="caution">
    <text evidence="8">The sequence shown here is derived from an EMBL/GenBank/DDBJ whole genome shotgun (WGS) entry which is preliminary data.</text>
</comment>
<dbReference type="Gene3D" id="1.25.40.10">
    <property type="entry name" value="Tetratricopeptide repeat domain"/>
    <property type="match status" value="1"/>
</dbReference>
<evidence type="ECO:0000313" key="8">
    <source>
        <dbReference type="EMBL" id="MDG4474797.1"/>
    </source>
</evidence>
<evidence type="ECO:0000256" key="1">
    <source>
        <dbReference type="ARBA" id="ARBA00001966"/>
    </source>
</evidence>
<dbReference type="GO" id="GO:0046872">
    <property type="term" value="F:metal ion binding"/>
    <property type="evidence" value="ECO:0007669"/>
    <property type="project" value="UniProtKB-KW"/>
</dbReference>
<dbReference type="AlphaFoldDB" id="A0A9X4ML56"/>
<keyword evidence="9" id="KW-1185">Reference proteome</keyword>
<dbReference type="Gene3D" id="3.40.50.280">
    <property type="entry name" value="Cobalamin-binding domain"/>
    <property type="match status" value="1"/>
</dbReference>
<dbReference type="SFLD" id="SFLDG01082">
    <property type="entry name" value="B12-binding_domain_containing"/>
    <property type="match status" value="1"/>
</dbReference>
<evidence type="ECO:0000256" key="2">
    <source>
        <dbReference type="ARBA" id="ARBA00022691"/>
    </source>
</evidence>
<keyword evidence="5" id="KW-0411">Iron-sulfur</keyword>
<dbReference type="InterPro" id="IPR051198">
    <property type="entry name" value="BchE-like"/>
</dbReference>
<evidence type="ECO:0000313" key="9">
    <source>
        <dbReference type="Proteomes" id="UP001154240"/>
    </source>
</evidence>
<dbReference type="InterPro" id="IPR011990">
    <property type="entry name" value="TPR-like_helical_dom_sf"/>
</dbReference>
<dbReference type="Pfam" id="PF02310">
    <property type="entry name" value="B12-binding"/>
    <property type="match status" value="1"/>
</dbReference>
<dbReference type="InterPro" id="IPR006638">
    <property type="entry name" value="Elp3/MiaA/NifB-like_rSAM"/>
</dbReference>
<protein>
    <submittedName>
        <fullName evidence="8">B12-binding domain-containing radical SAM protein</fullName>
    </submittedName>
</protein>
<feature type="domain" description="Radical SAM core" evidence="7">
    <location>
        <begin position="221"/>
        <end position="449"/>
    </location>
</feature>
<evidence type="ECO:0000259" key="6">
    <source>
        <dbReference type="PROSITE" id="PS51332"/>
    </source>
</evidence>
<dbReference type="InterPro" id="IPR007197">
    <property type="entry name" value="rSAM"/>
</dbReference>
<keyword evidence="4" id="KW-0408">Iron</keyword>
<dbReference type="CDD" id="cd02068">
    <property type="entry name" value="radical_SAM_B12_BD"/>
    <property type="match status" value="1"/>
</dbReference>
<dbReference type="Gene3D" id="3.80.30.20">
    <property type="entry name" value="tm_1862 like domain"/>
    <property type="match status" value="1"/>
</dbReference>
<dbReference type="EMBL" id="JAPHEH010000001">
    <property type="protein sequence ID" value="MDG4474797.1"/>
    <property type="molecule type" value="Genomic_DNA"/>
</dbReference>
<dbReference type="Pfam" id="PF04055">
    <property type="entry name" value="Radical_SAM"/>
    <property type="match status" value="1"/>
</dbReference>
<dbReference type="InterPro" id="IPR023404">
    <property type="entry name" value="rSAM_horseshoe"/>
</dbReference>
<keyword evidence="3" id="KW-0479">Metal-binding</keyword>
<dbReference type="GO" id="GO:0051539">
    <property type="term" value="F:4 iron, 4 sulfur cluster binding"/>
    <property type="evidence" value="ECO:0007669"/>
    <property type="project" value="UniProtKB-KW"/>
</dbReference>
<dbReference type="InterPro" id="IPR034466">
    <property type="entry name" value="Methyltransferase_Class_B"/>
</dbReference>
<dbReference type="SUPFAM" id="SSF48452">
    <property type="entry name" value="TPR-like"/>
    <property type="match status" value="1"/>
</dbReference>
<dbReference type="SUPFAM" id="SSF102114">
    <property type="entry name" value="Radical SAM enzymes"/>
    <property type="match status" value="1"/>
</dbReference>
<dbReference type="Proteomes" id="UP001154240">
    <property type="component" value="Unassembled WGS sequence"/>
</dbReference>
<evidence type="ECO:0000256" key="3">
    <source>
        <dbReference type="ARBA" id="ARBA00022723"/>
    </source>
</evidence>
<reference evidence="8" key="2">
    <citation type="submission" date="2022-10" db="EMBL/GenBank/DDBJ databases">
        <authorList>
            <person name="Aronson H.S."/>
        </authorList>
    </citation>
    <scope>NUCLEOTIDE SEQUENCE</scope>
    <source>
        <strain evidence="8">RS19-109</strain>
    </source>
</reference>
<evidence type="ECO:0000256" key="5">
    <source>
        <dbReference type="ARBA" id="ARBA00023014"/>
    </source>
</evidence>
<name>A0A9X4ML56_9BACT</name>
<keyword evidence="2" id="KW-0949">S-adenosyl-L-methionine</keyword>
<dbReference type="SMART" id="SM00729">
    <property type="entry name" value="Elp3"/>
    <property type="match status" value="1"/>
</dbReference>
<dbReference type="RefSeq" id="WP_307631777.1">
    <property type="nucleotide sequence ID" value="NZ_JAPHEH010000001.1"/>
</dbReference>
<evidence type="ECO:0000259" key="7">
    <source>
        <dbReference type="PROSITE" id="PS51918"/>
    </source>
</evidence>
<dbReference type="SFLD" id="SFLDG01123">
    <property type="entry name" value="methyltransferase_(Class_B)"/>
    <property type="match status" value="1"/>
</dbReference>
<evidence type="ECO:0000256" key="4">
    <source>
        <dbReference type="ARBA" id="ARBA00023004"/>
    </source>
</evidence>
<dbReference type="SFLD" id="SFLDS00029">
    <property type="entry name" value="Radical_SAM"/>
    <property type="match status" value="1"/>
</dbReference>
<feature type="domain" description="B12-binding" evidence="6">
    <location>
        <begin position="21"/>
        <end position="173"/>
    </location>
</feature>
<sequence length="558" mass="63100">MKEIKNILLVNGFSSPTKIINELLVNQGSDSNIYLSYPLGIMTLGAWCRQKFPGFRIQIVDASMDLHKHISDPNKEPIELNKFIEIMLGNVDFIPDFIGISFSFSNGHKSCLQLSNICKDKWPTSKIIAGGVHATTFTRGLITDPSIDFVVRGPGDLSFLILLECLMEGKNPAQIPGVVTGIDNVASMAPTLTNLDTIPPYPYDLIDMEYLVVNESTAPTYEEGTRTGMIFMSRGCPFGCSFCSADKVHGRKVSFFSVDRIVAEIEYLITTFQVNTISILDDLFGADKQYFRDFFSKIEERNLSFRLVVPGGLSIAVFDEKMIDILIAHGLTAVYFPIESGSKHVQDKIIKKRVDLDKAVRLVSYSKQKGLFTGINIILGFPGETKEMMHETYKFISDLSVDWIAFFAAYPYPETEMTNILLSRGTLTQDDLVNIWDSSTQGFKKRPFDTEEISGQDLSDLIYDMNIKLNFFLNYNLRMKNYAHVIPKLNKLIDRYPFHVIALACRSKCFHELGRYEDALDDVAEIKGLVLENRESARLFERYRESILETIGSYELAL</sequence>
<dbReference type="PROSITE" id="PS51332">
    <property type="entry name" value="B12_BINDING"/>
    <property type="match status" value="1"/>
</dbReference>
<dbReference type="InterPro" id="IPR006158">
    <property type="entry name" value="Cobalamin-bd"/>
</dbReference>
<gene>
    <name evidence="8" type="ORF">OLX77_01315</name>
</gene>
<comment type="cofactor">
    <cofactor evidence="1">
        <name>[4Fe-4S] cluster</name>
        <dbReference type="ChEBI" id="CHEBI:49883"/>
    </cofactor>
</comment>
<proteinExistence type="predicted"/>